<evidence type="ECO:0000313" key="2">
    <source>
        <dbReference type="EMBL" id="GBG80455.1"/>
    </source>
</evidence>
<comment type="caution">
    <text evidence="2">The sequence shown here is derived from an EMBL/GenBank/DDBJ whole genome shotgun (WGS) entry which is preliminary data.</text>
</comment>
<evidence type="ECO:0000256" key="1">
    <source>
        <dbReference type="SAM" id="MobiDB-lite"/>
    </source>
</evidence>
<dbReference type="Gramene" id="GBG80455">
    <property type="protein sequence ID" value="GBG80455"/>
    <property type="gene ID" value="CBR_g30918"/>
</dbReference>
<organism evidence="2 3">
    <name type="scientific">Chara braunii</name>
    <name type="common">Braun's stonewort</name>
    <dbReference type="NCBI Taxonomy" id="69332"/>
    <lineage>
        <taxon>Eukaryota</taxon>
        <taxon>Viridiplantae</taxon>
        <taxon>Streptophyta</taxon>
        <taxon>Charophyceae</taxon>
        <taxon>Charales</taxon>
        <taxon>Characeae</taxon>
        <taxon>Chara</taxon>
    </lineage>
</organism>
<dbReference type="EMBL" id="BFEA01000346">
    <property type="protein sequence ID" value="GBG80455.1"/>
    <property type="molecule type" value="Genomic_DNA"/>
</dbReference>
<protein>
    <submittedName>
        <fullName evidence="2">Uncharacterized protein</fullName>
    </submittedName>
</protein>
<proteinExistence type="predicted"/>
<keyword evidence="3" id="KW-1185">Reference proteome</keyword>
<sequence length="137" mass="15475">MPEGERIQAEEGLQARLLSNASVRELAGVMEHVRRITQTEVAQGEVLQDAIQRIGTLEQENKGLRDMVRDLIISAGQAKQSTSRLELRITDLEEGRRHQTTTDVVDERRTEEQQIPIRQADVSHEIKSGGVRLDTPR</sequence>
<name>A0A388LDS6_CHABU</name>
<gene>
    <name evidence="2" type="ORF">CBR_g30918</name>
</gene>
<accession>A0A388LDS6</accession>
<dbReference type="Proteomes" id="UP000265515">
    <property type="component" value="Unassembled WGS sequence"/>
</dbReference>
<feature type="region of interest" description="Disordered" evidence="1">
    <location>
        <begin position="96"/>
        <end position="137"/>
    </location>
</feature>
<evidence type="ECO:0000313" key="3">
    <source>
        <dbReference type="Proteomes" id="UP000265515"/>
    </source>
</evidence>
<reference evidence="2 3" key="1">
    <citation type="journal article" date="2018" name="Cell">
        <title>The Chara Genome: Secondary Complexity and Implications for Plant Terrestrialization.</title>
        <authorList>
            <person name="Nishiyama T."/>
            <person name="Sakayama H."/>
            <person name="Vries J.D."/>
            <person name="Buschmann H."/>
            <person name="Saint-Marcoux D."/>
            <person name="Ullrich K.K."/>
            <person name="Haas F.B."/>
            <person name="Vanderstraeten L."/>
            <person name="Becker D."/>
            <person name="Lang D."/>
            <person name="Vosolsobe S."/>
            <person name="Rombauts S."/>
            <person name="Wilhelmsson P.K.I."/>
            <person name="Janitza P."/>
            <person name="Kern R."/>
            <person name="Heyl A."/>
            <person name="Rumpler F."/>
            <person name="Villalobos L.I.A.C."/>
            <person name="Clay J.M."/>
            <person name="Skokan R."/>
            <person name="Toyoda A."/>
            <person name="Suzuki Y."/>
            <person name="Kagoshima H."/>
            <person name="Schijlen E."/>
            <person name="Tajeshwar N."/>
            <person name="Catarino B."/>
            <person name="Hetherington A.J."/>
            <person name="Saltykova A."/>
            <person name="Bonnot C."/>
            <person name="Breuninger H."/>
            <person name="Symeonidi A."/>
            <person name="Radhakrishnan G.V."/>
            <person name="Van Nieuwerburgh F."/>
            <person name="Deforce D."/>
            <person name="Chang C."/>
            <person name="Karol K.G."/>
            <person name="Hedrich R."/>
            <person name="Ulvskov P."/>
            <person name="Glockner G."/>
            <person name="Delwiche C.F."/>
            <person name="Petrasek J."/>
            <person name="Van de Peer Y."/>
            <person name="Friml J."/>
            <person name="Beilby M."/>
            <person name="Dolan L."/>
            <person name="Kohara Y."/>
            <person name="Sugano S."/>
            <person name="Fujiyama A."/>
            <person name="Delaux P.-M."/>
            <person name="Quint M."/>
            <person name="TheiBen G."/>
            <person name="Hagemann M."/>
            <person name="Harholt J."/>
            <person name="Dunand C."/>
            <person name="Zachgo S."/>
            <person name="Langdale J."/>
            <person name="Maumus F."/>
            <person name="Straeten D.V.D."/>
            <person name="Gould S.B."/>
            <person name="Rensing S.A."/>
        </authorList>
    </citation>
    <scope>NUCLEOTIDE SEQUENCE [LARGE SCALE GENOMIC DNA]</scope>
    <source>
        <strain evidence="2 3">S276</strain>
    </source>
</reference>
<dbReference type="AlphaFoldDB" id="A0A388LDS6"/>